<accession>A0A4Q9MR22</accession>
<proteinExistence type="predicted"/>
<dbReference type="OrthoDB" id="2574468at2759"/>
<gene>
    <name evidence="2" type="ORF">BD311DRAFT_777002</name>
</gene>
<dbReference type="EMBL" id="ML143407">
    <property type="protein sequence ID" value="TBU30274.1"/>
    <property type="molecule type" value="Genomic_DNA"/>
</dbReference>
<feature type="compositionally biased region" description="Low complexity" evidence="1">
    <location>
        <begin position="63"/>
        <end position="81"/>
    </location>
</feature>
<protein>
    <submittedName>
        <fullName evidence="2">Uncharacterized protein</fullName>
    </submittedName>
</protein>
<evidence type="ECO:0000313" key="2">
    <source>
        <dbReference type="EMBL" id="TBU30274.1"/>
    </source>
</evidence>
<sequence length="146" mass="15970">MAVKRKFSDEFDDVVRTNGKQQKLIPFPNSSTELDSDVAMSDASMSDLEPLSIPAHHFHTRLPSDASSASSSASHSPQNSPFYPVFDLYPSDTDSYMGIAAHGFPDPTLQTPQKPVGLIQPKGNGFTHHGYVLRTCLQDVLRVVVP</sequence>
<evidence type="ECO:0000256" key="1">
    <source>
        <dbReference type="SAM" id="MobiDB-lite"/>
    </source>
</evidence>
<name>A0A4Q9MR22_9APHY</name>
<feature type="region of interest" description="Disordered" evidence="1">
    <location>
        <begin position="56"/>
        <end position="81"/>
    </location>
</feature>
<dbReference type="AlphaFoldDB" id="A0A4Q9MR22"/>
<organism evidence="2">
    <name type="scientific">Dichomitus squalens</name>
    <dbReference type="NCBI Taxonomy" id="114155"/>
    <lineage>
        <taxon>Eukaryota</taxon>
        <taxon>Fungi</taxon>
        <taxon>Dikarya</taxon>
        <taxon>Basidiomycota</taxon>
        <taxon>Agaricomycotina</taxon>
        <taxon>Agaricomycetes</taxon>
        <taxon>Polyporales</taxon>
        <taxon>Polyporaceae</taxon>
        <taxon>Dichomitus</taxon>
    </lineage>
</organism>
<reference evidence="2" key="1">
    <citation type="submission" date="2019-01" db="EMBL/GenBank/DDBJ databases">
        <title>Draft genome sequences of three monokaryotic isolates of the white-rot basidiomycete fungus Dichomitus squalens.</title>
        <authorList>
            <consortium name="DOE Joint Genome Institute"/>
            <person name="Lopez S.C."/>
            <person name="Andreopoulos B."/>
            <person name="Pangilinan J."/>
            <person name="Lipzen A."/>
            <person name="Riley R."/>
            <person name="Ahrendt S."/>
            <person name="Ng V."/>
            <person name="Barry K."/>
            <person name="Daum C."/>
            <person name="Grigoriev I.V."/>
            <person name="Hilden K.S."/>
            <person name="Makela M.R."/>
            <person name="de Vries R.P."/>
        </authorList>
    </citation>
    <scope>NUCLEOTIDE SEQUENCE [LARGE SCALE GENOMIC DNA]</scope>
    <source>
        <strain evidence="2">OM18370.1</strain>
    </source>
</reference>
<feature type="region of interest" description="Disordered" evidence="1">
    <location>
        <begin position="18"/>
        <end position="43"/>
    </location>
</feature>
<dbReference type="Proteomes" id="UP000292957">
    <property type="component" value="Unassembled WGS sequence"/>
</dbReference>